<protein>
    <submittedName>
        <fullName evidence="2">Beta-lactamase family protein</fullName>
    </submittedName>
</protein>
<dbReference type="InterPro" id="IPR001466">
    <property type="entry name" value="Beta-lactam-related"/>
</dbReference>
<dbReference type="EMBL" id="JANYMP010000001">
    <property type="protein sequence ID" value="MCS7475721.1"/>
    <property type="molecule type" value="Genomic_DNA"/>
</dbReference>
<evidence type="ECO:0000259" key="1">
    <source>
        <dbReference type="Pfam" id="PF00144"/>
    </source>
</evidence>
<dbReference type="InterPro" id="IPR050491">
    <property type="entry name" value="AmpC-like"/>
</dbReference>
<proteinExistence type="predicted"/>
<dbReference type="Proteomes" id="UP001141259">
    <property type="component" value="Unassembled WGS sequence"/>
</dbReference>
<organism evidence="2 3">
    <name type="scientific">Umezawaea endophytica</name>
    <dbReference type="NCBI Taxonomy" id="1654476"/>
    <lineage>
        <taxon>Bacteria</taxon>
        <taxon>Bacillati</taxon>
        <taxon>Actinomycetota</taxon>
        <taxon>Actinomycetes</taxon>
        <taxon>Pseudonocardiales</taxon>
        <taxon>Pseudonocardiaceae</taxon>
        <taxon>Umezawaea</taxon>
    </lineage>
</organism>
<dbReference type="AlphaFoldDB" id="A0A9X2VFN7"/>
<sequence>MDQLALQDRLTALADRHHVVGAGLAVAVGDDTAVAASGVLNLRTGAPATADSVFQIGSITKIWTTTLAMQLVDEGLLDLDAPLVTYLPDFRVLDEETTASVTARHLLNHTSGIAGDFFPYTGRGDDNLSRFVTEMADLAASHPLGATMSYSNAGFSLLGRLVEVLRGATWDEVLREHLLDPLGLDAAGTLPEEALLWGAAVGHIGGEVTPQWGLPRCIGPAGLIHARAADLLAFARLHLADGVTATGRRLLSADSAAAMRRAEVAIPEPWTSGSHVGLGWMLFDWGTPVYGHDGSTLGQHAFLRIVPGPVPVVVALLTTGGDAEQLYQDLFTELLADHANVTVPPPPRPPAEPLPATSADIAGSYDRPSMACVVEDRADGAVLIARPSGVVATSLGTDQLEGPLVPFGPDAFLTRFPGRPGWLPVVFYRLADGTRYVHVSGLATARKEP</sequence>
<dbReference type="SUPFAM" id="SSF56601">
    <property type="entry name" value="beta-lactamase/transpeptidase-like"/>
    <property type="match status" value="1"/>
</dbReference>
<name>A0A9X2VFN7_9PSEU</name>
<comment type="caution">
    <text evidence="2">The sequence shown here is derived from an EMBL/GenBank/DDBJ whole genome shotgun (WGS) entry which is preliminary data.</text>
</comment>
<evidence type="ECO:0000313" key="3">
    <source>
        <dbReference type="Proteomes" id="UP001141259"/>
    </source>
</evidence>
<accession>A0A9X2VFN7</accession>
<dbReference type="PANTHER" id="PTHR46825:SF9">
    <property type="entry name" value="BETA-LACTAMASE-RELATED DOMAIN-CONTAINING PROTEIN"/>
    <property type="match status" value="1"/>
</dbReference>
<dbReference type="PANTHER" id="PTHR46825">
    <property type="entry name" value="D-ALANYL-D-ALANINE-CARBOXYPEPTIDASE/ENDOPEPTIDASE AMPH"/>
    <property type="match status" value="1"/>
</dbReference>
<gene>
    <name evidence="2" type="ORF">NZH93_02565</name>
</gene>
<dbReference type="InterPro" id="IPR012338">
    <property type="entry name" value="Beta-lactam/transpept-like"/>
</dbReference>
<dbReference type="Gene3D" id="3.40.710.10">
    <property type="entry name" value="DD-peptidase/beta-lactamase superfamily"/>
    <property type="match status" value="1"/>
</dbReference>
<dbReference type="Pfam" id="PF00144">
    <property type="entry name" value="Beta-lactamase"/>
    <property type="match status" value="1"/>
</dbReference>
<reference evidence="2" key="1">
    <citation type="submission" date="2022-08" db="EMBL/GenBank/DDBJ databases">
        <authorList>
            <person name="Tistechok S."/>
            <person name="Samborskyy M."/>
            <person name="Roman I."/>
        </authorList>
    </citation>
    <scope>NUCLEOTIDE SEQUENCE</scope>
    <source>
        <strain evidence="2">DSM 103496</strain>
    </source>
</reference>
<feature type="domain" description="Beta-lactamase-related" evidence="1">
    <location>
        <begin position="7"/>
        <end position="325"/>
    </location>
</feature>
<dbReference type="RefSeq" id="WP_259621229.1">
    <property type="nucleotide sequence ID" value="NZ_JANYMP010000001.1"/>
</dbReference>
<keyword evidence="3" id="KW-1185">Reference proteome</keyword>
<evidence type="ECO:0000313" key="2">
    <source>
        <dbReference type="EMBL" id="MCS7475721.1"/>
    </source>
</evidence>